<sequence length="341" mass="37709">RIDVGHLLFGDLTNLPLRHLAVRTTAASNIGATQFQISGADDSDFRVGGLAVVFTDFFNFDIVEVSAITDTLLTITGEAVFAYSANTIVMPVRVCRLKGRVSTSVTKVNAMETFRLVLESVDNDTGVPAADTTAWNSNTYNGKVLLDDCNILSGISIRTELQKDVKVLDGRTGIVSTSSAWGTNKRRSTKGFFAQSRAAIKDLKAFLRGIRGKQISFWLPTFLPDLTVGDDLAIGSTNFDIEHIDYTRFIQSRESKVTFKITFTDGTSLEREILSSVDHPSDATLERFTVDDTWPANRTVAEVEKVEFYELVRFATDRFTIRYSRDGLAKMTAPVVVVFDV</sequence>
<dbReference type="EMBL" id="LAZR01060251">
    <property type="protein sequence ID" value="KKK66080.1"/>
    <property type="molecule type" value="Genomic_DNA"/>
</dbReference>
<dbReference type="AlphaFoldDB" id="A0A0F8XXS4"/>
<name>A0A0F8XXS4_9ZZZZ</name>
<organism evidence="1">
    <name type="scientific">marine sediment metagenome</name>
    <dbReference type="NCBI Taxonomy" id="412755"/>
    <lineage>
        <taxon>unclassified sequences</taxon>
        <taxon>metagenomes</taxon>
        <taxon>ecological metagenomes</taxon>
    </lineage>
</organism>
<proteinExistence type="predicted"/>
<gene>
    <name evidence="1" type="ORF">LCGC14_2967700</name>
</gene>
<protein>
    <submittedName>
        <fullName evidence="1">Uncharacterized protein</fullName>
    </submittedName>
</protein>
<comment type="caution">
    <text evidence="1">The sequence shown here is derived from an EMBL/GenBank/DDBJ whole genome shotgun (WGS) entry which is preliminary data.</text>
</comment>
<accession>A0A0F8XXS4</accession>
<reference evidence="1" key="1">
    <citation type="journal article" date="2015" name="Nature">
        <title>Complex archaea that bridge the gap between prokaryotes and eukaryotes.</title>
        <authorList>
            <person name="Spang A."/>
            <person name="Saw J.H."/>
            <person name="Jorgensen S.L."/>
            <person name="Zaremba-Niedzwiedzka K."/>
            <person name="Martijn J."/>
            <person name="Lind A.E."/>
            <person name="van Eijk R."/>
            <person name="Schleper C."/>
            <person name="Guy L."/>
            <person name="Ettema T.J."/>
        </authorList>
    </citation>
    <scope>NUCLEOTIDE SEQUENCE</scope>
</reference>
<feature type="non-terminal residue" evidence="1">
    <location>
        <position position="1"/>
    </location>
</feature>
<evidence type="ECO:0000313" key="1">
    <source>
        <dbReference type="EMBL" id="KKK66080.1"/>
    </source>
</evidence>